<feature type="compositionally biased region" description="Polar residues" evidence="1">
    <location>
        <begin position="294"/>
        <end position="314"/>
    </location>
</feature>
<dbReference type="OMA" id="RPTTKCG"/>
<feature type="compositionally biased region" description="Acidic residues" evidence="1">
    <location>
        <begin position="319"/>
        <end position="328"/>
    </location>
</feature>
<dbReference type="OrthoDB" id="3365399at2759"/>
<protein>
    <submittedName>
        <fullName evidence="2">Uncharacterized protein</fullName>
    </submittedName>
</protein>
<organism evidence="2 3">
    <name type="scientific">Wolfiporia cocos (strain MD-104)</name>
    <name type="common">Brown rot fungus</name>
    <dbReference type="NCBI Taxonomy" id="742152"/>
    <lineage>
        <taxon>Eukaryota</taxon>
        <taxon>Fungi</taxon>
        <taxon>Dikarya</taxon>
        <taxon>Basidiomycota</taxon>
        <taxon>Agaricomycotina</taxon>
        <taxon>Agaricomycetes</taxon>
        <taxon>Polyporales</taxon>
        <taxon>Phaeolaceae</taxon>
        <taxon>Wolfiporia</taxon>
    </lineage>
</organism>
<dbReference type="SUPFAM" id="SSF54236">
    <property type="entry name" value="Ubiquitin-like"/>
    <property type="match status" value="1"/>
</dbReference>
<evidence type="ECO:0000256" key="1">
    <source>
        <dbReference type="SAM" id="MobiDB-lite"/>
    </source>
</evidence>
<gene>
    <name evidence="2" type="ORF">WOLCODRAFT_138349</name>
</gene>
<evidence type="ECO:0000313" key="3">
    <source>
        <dbReference type="Proteomes" id="UP000218811"/>
    </source>
</evidence>
<sequence length="423" mass="46952">MLIYGGILITTADLKQMCFLGKQPPVRRPSSSSDEDDEERFSTHHRIHKKKKKTDSQVGLPKWTTLPAEEILISSDSDEDEKISERSKLDKQKGKRTQNATPNRGADILRARSRSKSITPPPELPAHAIQSAKETVRQIMGVAPRVIPPTVIAIDDDSSDEIQLDPELQQIAQQARLHAHQPDRHNTPSLLGLGGPPEVDIIVKWVPHPNNPDGRRESWRFTMKRHDTFEEIFADVAELASVLSDHLYITHDNKRVFQSATPDSLRIWAQGELEACDKIAYEYFQANRRQRSLSVQPLDNLQGRSPTRDFSPSPSLEEAGNDSGDELADGDKFRLTLRSAKTKDIVLTVRPSATCGAIVRAFLKKAGLSDQYPAAGAPANKRKVRKTVVVVPTLELDGDKLNPEMEIGGADLEDGDLVDVVGL</sequence>
<dbReference type="AlphaFoldDB" id="A0A2H3JZZ7"/>
<dbReference type="Proteomes" id="UP000218811">
    <property type="component" value="Unassembled WGS sequence"/>
</dbReference>
<dbReference type="STRING" id="742152.A0A2H3JZZ7"/>
<feature type="region of interest" description="Disordered" evidence="1">
    <location>
        <begin position="22"/>
        <end position="61"/>
    </location>
</feature>
<dbReference type="InterPro" id="IPR029071">
    <property type="entry name" value="Ubiquitin-like_domsf"/>
</dbReference>
<reference evidence="2 3" key="1">
    <citation type="journal article" date="2012" name="Science">
        <title>The Paleozoic origin of enzymatic lignin decomposition reconstructed from 31 fungal genomes.</title>
        <authorList>
            <person name="Floudas D."/>
            <person name="Binder M."/>
            <person name="Riley R."/>
            <person name="Barry K."/>
            <person name="Blanchette R.A."/>
            <person name="Henrissat B."/>
            <person name="Martinez A.T."/>
            <person name="Otillar R."/>
            <person name="Spatafora J.W."/>
            <person name="Yadav J.S."/>
            <person name="Aerts A."/>
            <person name="Benoit I."/>
            <person name="Boyd A."/>
            <person name="Carlson A."/>
            <person name="Copeland A."/>
            <person name="Coutinho P.M."/>
            <person name="de Vries R.P."/>
            <person name="Ferreira P."/>
            <person name="Findley K."/>
            <person name="Foster B."/>
            <person name="Gaskell J."/>
            <person name="Glotzer D."/>
            <person name="Gorecki P."/>
            <person name="Heitman J."/>
            <person name="Hesse C."/>
            <person name="Hori C."/>
            <person name="Igarashi K."/>
            <person name="Jurgens J.A."/>
            <person name="Kallen N."/>
            <person name="Kersten P."/>
            <person name="Kohler A."/>
            <person name="Kuees U."/>
            <person name="Kumar T.K.A."/>
            <person name="Kuo A."/>
            <person name="LaButti K."/>
            <person name="Larrondo L.F."/>
            <person name="Lindquist E."/>
            <person name="Ling A."/>
            <person name="Lombard V."/>
            <person name="Lucas S."/>
            <person name="Lundell T."/>
            <person name="Martin R."/>
            <person name="McLaughlin D.J."/>
            <person name="Morgenstern I."/>
            <person name="Morin E."/>
            <person name="Murat C."/>
            <person name="Nagy L.G."/>
            <person name="Nolan M."/>
            <person name="Ohm R.A."/>
            <person name="Patyshakuliyeva A."/>
            <person name="Rokas A."/>
            <person name="Ruiz-Duenas F.J."/>
            <person name="Sabat G."/>
            <person name="Salamov A."/>
            <person name="Samejima M."/>
            <person name="Schmutz J."/>
            <person name="Slot J.C."/>
            <person name="St John F."/>
            <person name="Stenlid J."/>
            <person name="Sun H."/>
            <person name="Sun S."/>
            <person name="Syed K."/>
            <person name="Tsang A."/>
            <person name="Wiebenga A."/>
            <person name="Young D."/>
            <person name="Pisabarro A."/>
            <person name="Eastwood D.C."/>
            <person name="Martin F."/>
            <person name="Cullen D."/>
            <person name="Grigoriev I.V."/>
            <person name="Hibbett D.S."/>
        </authorList>
    </citation>
    <scope>NUCLEOTIDE SEQUENCE [LARGE SCALE GENOMIC DNA]</scope>
    <source>
        <strain evidence="2 3">MD-104</strain>
    </source>
</reference>
<proteinExistence type="predicted"/>
<feature type="region of interest" description="Disordered" evidence="1">
    <location>
        <begin position="294"/>
        <end position="328"/>
    </location>
</feature>
<dbReference type="EMBL" id="KB468146">
    <property type="protein sequence ID" value="PCH43448.1"/>
    <property type="molecule type" value="Genomic_DNA"/>
</dbReference>
<accession>A0A2H3JZZ7</accession>
<feature type="compositionally biased region" description="Basic residues" evidence="1">
    <location>
        <begin position="43"/>
        <end position="53"/>
    </location>
</feature>
<dbReference type="Gene3D" id="3.10.20.90">
    <property type="entry name" value="Phosphatidylinositol 3-kinase Catalytic Subunit, Chain A, domain 1"/>
    <property type="match status" value="2"/>
</dbReference>
<feature type="region of interest" description="Disordered" evidence="1">
    <location>
        <begin position="74"/>
        <end position="125"/>
    </location>
</feature>
<keyword evidence="3" id="KW-1185">Reference proteome</keyword>
<dbReference type="CDD" id="cd17080">
    <property type="entry name" value="Ubl_SLD2_Esc2_like"/>
    <property type="match status" value="1"/>
</dbReference>
<evidence type="ECO:0000313" key="2">
    <source>
        <dbReference type="EMBL" id="PCH43448.1"/>
    </source>
</evidence>
<name>A0A2H3JZZ7_WOLCO</name>
<feature type="compositionally biased region" description="Basic and acidic residues" evidence="1">
    <location>
        <begin position="83"/>
        <end position="92"/>
    </location>
</feature>